<evidence type="ECO:0000256" key="1">
    <source>
        <dbReference type="ARBA" id="ARBA00023157"/>
    </source>
</evidence>
<accession>A0A0A1WTF2</accession>
<dbReference type="PANTHER" id="PTHR22803">
    <property type="entry name" value="MANNOSE, PHOSPHOLIPASE, LECTIN RECEPTOR RELATED"/>
    <property type="match status" value="1"/>
</dbReference>
<dbReference type="CDD" id="cd00037">
    <property type="entry name" value="CLECT"/>
    <property type="match status" value="1"/>
</dbReference>
<dbReference type="PROSITE" id="PS00615">
    <property type="entry name" value="C_TYPE_LECTIN_1"/>
    <property type="match status" value="1"/>
</dbReference>
<dbReference type="InterPro" id="IPR016187">
    <property type="entry name" value="CTDL_fold"/>
</dbReference>
<dbReference type="Pfam" id="PF00059">
    <property type="entry name" value="Lectin_C"/>
    <property type="match status" value="1"/>
</dbReference>
<feature type="compositionally biased region" description="Low complexity" evidence="2">
    <location>
        <begin position="55"/>
        <end position="98"/>
    </location>
</feature>
<evidence type="ECO:0000313" key="4">
    <source>
        <dbReference type="EMBL" id="JAD02314.1"/>
    </source>
</evidence>
<reference evidence="4" key="2">
    <citation type="journal article" date="2015" name="Gigascience">
        <title>Reconstructing a comprehensive transcriptome assembly of a white-pupal translocated strain of the pest fruit fly Bactrocera cucurbitae.</title>
        <authorList>
            <person name="Sim S.B."/>
            <person name="Calla B."/>
            <person name="Hall B."/>
            <person name="DeRego T."/>
            <person name="Geib S.M."/>
        </authorList>
    </citation>
    <scope>NUCLEOTIDE SEQUENCE</scope>
</reference>
<dbReference type="InterPro" id="IPR016186">
    <property type="entry name" value="C-type_lectin-like/link_sf"/>
</dbReference>
<dbReference type="PROSITE" id="PS50041">
    <property type="entry name" value="C_TYPE_LECTIN_2"/>
    <property type="match status" value="1"/>
</dbReference>
<protein>
    <submittedName>
        <fullName evidence="4">Macrophage mannose receptor 1</fullName>
    </submittedName>
</protein>
<dbReference type="SUPFAM" id="SSF56436">
    <property type="entry name" value="C-type lectin-like"/>
    <property type="match status" value="1"/>
</dbReference>
<dbReference type="EMBL" id="GBXI01011978">
    <property type="protein sequence ID" value="JAD02314.1"/>
    <property type="molecule type" value="Transcribed_RNA"/>
</dbReference>
<feature type="domain" description="C-type lectin" evidence="3">
    <location>
        <begin position="107"/>
        <end position="226"/>
    </location>
</feature>
<sequence length="228" mass="26096">FTKMLQSTKLLLLAVIFMVIGGNQLMAKFIGPSISQNFNYTNTKGPVVSASSPNPITTTVRSTTSPKPKTTKVTVISTTSPKPKTTKKTVISTTTPKPKTTEAPNAYNHPKFHLAKQKLNWFGATVYCKERNWKLIVLDSEKIRKEFESYLTKYNLRKYPFWTAGNQLADMKTWRWGLDGSKLTYSHWAKHQPDNYKNQQHCIKLFANSLEWDDDTCERAINFVCLKH</sequence>
<keyword evidence="4" id="KW-0675">Receptor</keyword>
<evidence type="ECO:0000259" key="3">
    <source>
        <dbReference type="PROSITE" id="PS50041"/>
    </source>
</evidence>
<organism evidence="4">
    <name type="scientific">Zeugodacus cucurbitae</name>
    <name type="common">Melon fruit fly</name>
    <name type="synonym">Bactrocera cucurbitae</name>
    <dbReference type="NCBI Taxonomy" id="28588"/>
    <lineage>
        <taxon>Eukaryota</taxon>
        <taxon>Metazoa</taxon>
        <taxon>Ecdysozoa</taxon>
        <taxon>Arthropoda</taxon>
        <taxon>Hexapoda</taxon>
        <taxon>Insecta</taxon>
        <taxon>Pterygota</taxon>
        <taxon>Neoptera</taxon>
        <taxon>Endopterygota</taxon>
        <taxon>Diptera</taxon>
        <taxon>Brachycera</taxon>
        <taxon>Muscomorpha</taxon>
        <taxon>Tephritoidea</taxon>
        <taxon>Tephritidae</taxon>
        <taxon>Zeugodacus</taxon>
        <taxon>Zeugodacus</taxon>
    </lineage>
</organism>
<feature type="non-terminal residue" evidence="4">
    <location>
        <position position="1"/>
    </location>
</feature>
<reference evidence="4" key="1">
    <citation type="submission" date="2014-11" db="EMBL/GenBank/DDBJ databases">
        <authorList>
            <person name="Geib S."/>
        </authorList>
    </citation>
    <scope>NUCLEOTIDE SEQUENCE</scope>
</reference>
<dbReference type="AlphaFoldDB" id="A0A0A1WTF2"/>
<proteinExistence type="predicted"/>
<gene>
    <name evidence="4" type="primary">Mrc1</name>
    <name evidence="4" type="ORF">g.6210</name>
</gene>
<keyword evidence="1" id="KW-1015">Disulfide bond</keyword>
<dbReference type="Gene3D" id="3.10.100.10">
    <property type="entry name" value="Mannose-Binding Protein A, subunit A"/>
    <property type="match status" value="1"/>
</dbReference>
<dbReference type="SMART" id="SM00034">
    <property type="entry name" value="CLECT"/>
    <property type="match status" value="1"/>
</dbReference>
<feature type="region of interest" description="Disordered" evidence="2">
    <location>
        <begin position="49"/>
        <end position="106"/>
    </location>
</feature>
<dbReference type="InterPro" id="IPR018378">
    <property type="entry name" value="C-type_lectin_CS"/>
</dbReference>
<name>A0A0A1WTF2_ZEUCU</name>
<dbReference type="InterPro" id="IPR001304">
    <property type="entry name" value="C-type_lectin-like"/>
</dbReference>
<dbReference type="InterPro" id="IPR050111">
    <property type="entry name" value="C-type_lectin/snaclec_domain"/>
</dbReference>
<evidence type="ECO:0000256" key="2">
    <source>
        <dbReference type="SAM" id="MobiDB-lite"/>
    </source>
</evidence>